<evidence type="ECO:0000256" key="2">
    <source>
        <dbReference type="SAM" id="MobiDB-lite"/>
    </source>
</evidence>
<dbReference type="InterPro" id="IPR010998">
    <property type="entry name" value="Integrase_recombinase_N"/>
</dbReference>
<feature type="region of interest" description="Disordered" evidence="2">
    <location>
        <begin position="67"/>
        <end position="91"/>
    </location>
</feature>
<keyword evidence="4" id="KW-1185">Reference proteome</keyword>
<evidence type="ECO:0000256" key="1">
    <source>
        <dbReference type="ARBA" id="ARBA00023125"/>
    </source>
</evidence>
<dbReference type="Gene3D" id="1.10.150.130">
    <property type="match status" value="1"/>
</dbReference>
<accession>A0ABY7FWJ9</accession>
<evidence type="ECO:0000313" key="4">
    <source>
        <dbReference type="Proteomes" id="UP001164746"/>
    </source>
</evidence>
<sequence length="252" mass="28052">MLKYVKNDSSLATERKFASLGRRKAVQDQNTGNKQSRLAVLLADAISKVDEILHEIGELLWNKNQNKADGSRGTSLSPTSEQNTATITNPDEPTSIAAIKTHRITASLAPSTRLSYKIFLSRFTVFVSNMPESRSYLPVTSDTVASIVSHLHLLKYSQSTIGSHFSAITYQHQLTSNPDPCNSFIVRRMVLGEHKSNSKSDCRIPLLHEDIKKLCKATAFVFATNPFLRQLCQAILLISFHGFFRMGELLPS</sequence>
<evidence type="ECO:0000313" key="3">
    <source>
        <dbReference type="EMBL" id="WAR26583.1"/>
    </source>
</evidence>
<name>A0ABY7FWJ9_MYAAR</name>
<protein>
    <submittedName>
        <fullName evidence="3">Uncharacterized protein</fullName>
    </submittedName>
</protein>
<dbReference type="Proteomes" id="UP001164746">
    <property type="component" value="Chromosome 14"/>
</dbReference>
<reference evidence="3" key="1">
    <citation type="submission" date="2022-11" db="EMBL/GenBank/DDBJ databases">
        <title>Centuries of genome instability and evolution in soft-shell clam transmissible cancer (bioRxiv).</title>
        <authorList>
            <person name="Hart S.F.M."/>
            <person name="Yonemitsu M.A."/>
            <person name="Giersch R.M."/>
            <person name="Beal B.F."/>
            <person name="Arriagada G."/>
            <person name="Davis B.W."/>
            <person name="Ostrander E.A."/>
            <person name="Goff S.P."/>
            <person name="Metzger M.J."/>
        </authorList>
    </citation>
    <scope>NUCLEOTIDE SEQUENCE</scope>
    <source>
        <strain evidence="3">MELC-2E11</strain>
        <tissue evidence="3">Siphon/mantle</tissue>
    </source>
</reference>
<keyword evidence="1" id="KW-0238">DNA-binding</keyword>
<dbReference type="SUPFAM" id="SSF47823">
    <property type="entry name" value="lambda integrase-like, N-terminal domain"/>
    <property type="match status" value="1"/>
</dbReference>
<organism evidence="3 4">
    <name type="scientific">Mya arenaria</name>
    <name type="common">Soft-shell clam</name>
    <dbReference type="NCBI Taxonomy" id="6604"/>
    <lineage>
        <taxon>Eukaryota</taxon>
        <taxon>Metazoa</taxon>
        <taxon>Spiralia</taxon>
        <taxon>Lophotrochozoa</taxon>
        <taxon>Mollusca</taxon>
        <taxon>Bivalvia</taxon>
        <taxon>Autobranchia</taxon>
        <taxon>Heteroconchia</taxon>
        <taxon>Euheterodonta</taxon>
        <taxon>Imparidentia</taxon>
        <taxon>Neoheterodontei</taxon>
        <taxon>Myida</taxon>
        <taxon>Myoidea</taxon>
        <taxon>Myidae</taxon>
        <taxon>Mya</taxon>
    </lineage>
</organism>
<proteinExistence type="predicted"/>
<gene>
    <name evidence="3" type="ORF">MAR_012287</name>
</gene>
<dbReference type="EMBL" id="CP111025">
    <property type="protein sequence ID" value="WAR26583.1"/>
    <property type="molecule type" value="Genomic_DNA"/>
</dbReference>